<evidence type="ECO:0000313" key="3">
    <source>
        <dbReference type="Proteomes" id="UP000247233"/>
    </source>
</evidence>
<proteinExistence type="predicted"/>
<dbReference type="Proteomes" id="UP000247233">
    <property type="component" value="Unassembled WGS sequence"/>
</dbReference>
<dbReference type="RefSeq" id="XP_025395929.1">
    <property type="nucleotide sequence ID" value="XM_025538110.1"/>
</dbReference>
<feature type="compositionally biased region" description="Basic and acidic residues" evidence="1">
    <location>
        <begin position="100"/>
        <end position="125"/>
    </location>
</feature>
<dbReference type="EMBL" id="MSFL01000030">
    <property type="protein sequence ID" value="PWY70442.1"/>
    <property type="molecule type" value="Genomic_DNA"/>
</dbReference>
<dbReference type="VEuPathDB" id="FungiDB:BO70DRAFT_138525"/>
<name>A0A317VBW2_9EURO</name>
<sequence>MWQRKPAKSRLGRILDRMLFTLDTCPPIILHPWAFASPAWIPRSNAARTMPEFGSCQRVRCIQMVSDSPGTAVCLSASKVRSMRRHSRVGLTRPSPDGVFRARDNRSRSPCRRHDDAGRKEDHARPPCSSHRFCSIFETRLLMATIRLRELKFFASSFLQIIATPNSTALLPNHSGLKQPCPRRSGPTDGASDGVGVDESLP</sequence>
<feature type="region of interest" description="Disordered" evidence="1">
    <location>
        <begin position="169"/>
        <end position="202"/>
    </location>
</feature>
<evidence type="ECO:0000313" key="2">
    <source>
        <dbReference type="EMBL" id="PWY70442.1"/>
    </source>
</evidence>
<reference evidence="2 3" key="1">
    <citation type="submission" date="2016-12" db="EMBL/GenBank/DDBJ databases">
        <title>The genomes of Aspergillus section Nigri reveals drivers in fungal speciation.</title>
        <authorList>
            <consortium name="DOE Joint Genome Institute"/>
            <person name="Vesth T.C."/>
            <person name="Nybo J."/>
            <person name="Theobald S."/>
            <person name="Brandl J."/>
            <person name="Frisvad J.C."/>
            <person name="Nielsen K.F."/>
            <person name="Lyhne E.K."/>
            <person name="Kogle M.E."/>
            <person name="Kuo A."/>
            <person name="Riley R."/>
            <person name="Clum A."/>
            <person name="Nolan M."/>
            <person name="Lipzen A."/>
            <person name="Salamov A."/>
            <person name="Henrissat B."/>
            <person name="Wiebenga A."/>
            <person name="De Vries R.P."/>
            <person name="Grigoriev I.V."/>
            <person name="Mortensen U.H."/>
            <person name="Andersen M.R."/>
            <person name="Baker S.E."/>
        </authorList>
    </citation>
    <scope>NUCLEOTIDE SEQUENCE [LARGE SCALE GENOMIC DNA]</scope>
    <source>
        <strain evidence="2 3">CBS 117.55</strain>
    </source>
</reference>
<feature type="region of interest" description="Disordered" evidence="1">
    <location>
        <begin position="85"/>
        <end position="127"/>
    </location>
</feature>
<dbReference type="AlphaFoldDB" id="A0A317VBW2"/>
<gene>
    <name evidence="2" type="ORF">BO70DRAFT_138525</name>
</gene>
<keyword evidence="3" id="KW-1185">Reference proteome</keyword>
<comment type="caution">
    <text evidence="2">The sequence shown here is derived from an EMBL/GenBank/DDBJ whole genome shotgun (WGS) entry which is preliminary data.</text>
</comment>
<accession>A0A317VBW2</accession>
<dbReference type="GeneID" id="37060347"/>
<protein>
    <submittedName>
        <fullName evidence="2">Uncharacterized protein</fullName>
    </submittedName>
</protein>
<evidence type="ECO:0000256" key="1">
    <source>
        <dbReference type="SAM" id="MobiDB-lite"/>
    </source>
</evidence>
<organism evidence="2 3">
    <name type="scientific">Aspergillus heteromorphus CBS 117.55</name>
    <dbReference type="NCBI Taxonomy" id="1448321"/>
    <lineage>
        <taxon>Eukaryota</taxon>
        <taxon>Fungi</taxon>
        <taxon>Dikarya</taxon>
        <taxon>Ascomycota</taxon>
        <taxon>Pezizomycotina</taxon>
        <taxon>Eurotiomycetes</taxon>
        <taxon>Eurotiomycetidae</taxon>
        <taxon>Eurotiales</taxon>
        <taxon>Aspergillaceae</taxon>
        <taxon>Aspergillus</taxon>
        <taxon>Aspergillus subgen. Circumdati</taxon>
    </lineage>
</organism>